<accession>A0A7J7NRT5</accession>
<sequence length="182" mass="20147">MLKSSRSKDNEKVVTLMRGVYVINDSNRQEAQPKKTNPNPKPIPRVKQIKEWGFAELFNSDEQNYEIEVEVISDCEEIPVFEQFETTGVVENNASVTRFEVEPENGNPNLGLPHIAGTVVREVTTPKTQHQISEVINSNVGSSRSDNRGGVAVQSHEEGKTVSTIAGAESEVIRSLSNRGLE</sequence>
<reference evidence="2 3" key="1">
    <citation type="journal article" date="2020" name="IScience">
        <title>Genome Sequencing of the Endangered Kingdonia uniflora (Circaeasteraceae, Ranunculales) Reveals Potential Mechanisms of Evolutionary Specialization.</title>
        <authorList>
            <person name="Sun Y."/>
            <person name="Deng T."/>
            <person name="Zhang A."/>
            <person name="Moore M.J."/>
            <person name="Landis J.B."/>
            <person name="Lin N."/>
            <person name="Zhang H."/>
            <person name="Zhang X."/>
            <person name="Huang J."/>
            <person name="Zhang X."/>
            <person name="Sun H."/>
            <person name="Wang H."/>
        </authorList>
    </citation>
    <scope>NUCLEOTIDE SEQUENCE [LARGE SCALE GENOMIC DNA]</scope>
    <source>
        <strain evidence="2">TB1705</strain>
        <tissue evidence="2">Leaf</tissue>
    </source>
</reference>
<comment type="caution">
    <text evidence="2">The sequence shown here is derived from an EMBL/GenBank/DDBJ whole genome shotgun (WGS) entry which is preliminary data.</text>
</comment>
<evidence type="ECO:0000256" key="1">
    <source>
        <dbReference type="SAM" id="MobiDB-lite"/>
    </source>
</evidence>
<dbReference type="EMBL" id="JACGCM010000622">
    <property type="protein sequence ID" value="KAF6169879.1"/>
    <property type="molecule type" value="Genomic_DNA"/>
</dbReference>
<proteinExistence type="predicted"/>
<dbReference type="Proteomes" id="UP000541444">
    <property type="component" value="Unassembled WGS sequence"/>
</dbReference>
<evidence type="ECO:0000313" key="3">
    <source>
        <dbReference type="Proteomes" id="UP000541444"/>
    </source>
</evidence>
<keyword evidence="3" id="KW-1185">Reference proteome</keyword>
<evidence type="ECO:0000313" key="2">
    <source>
        <dbReference type="EMBL" id="KAF6169879.1"/>
    </source>
</evidence>
<feature type="region of interest" description="Disordered" evidence="1">
    <location>
        <begin position="24"/>
        <end position="44"/>
    </location>
</feature>
<dbReference type="AlphaFoldDB" id="A0A7J7NRT5"/>
<feature type="region of interest" description="Disordered" evidence="1">
    <location>
        <begin position="138"/>
        <end position="166"/>
    </location>
</feature>
<gene>
    <name evidence="2" type="ORF">GIB67_034271</name>
</gene>
<protein>
    <submittedName>
        <fullName evidence="2">Uncharacterized protein</fullName>
    </submittedName>
</protein>
<organism evidence="2 3">
    <name type="scientific">Kingdonia uniflora</name>
    <dbReference type="NCBI Taxonomy" id="39325"/>
    <lineage>
        <taxon>Eukaryota</taxon>
        <taxon>Viridiplantae</taxon>
        <taxon>Streptophyta</taxon>
        <taxon>Embryophyta</taxon>
        <taxon>Tracheophyta</taxon>
        <taxon>Spermatophyta</taxon>
        <taxon>Magnoliopsida</taxon>
        <taxon>Ranunculales</taxon>
        <taxon>Circaeasteraceae</taxon>
        <taxon>Kingdonia</taxon>
    </lineage>
</organism>
<name>A0A7J7NRT5_9MAGN</name>